<dbReference type="AlphaFoldDB" id="A0A0F4YXX6"/>
<dbReference type="InterPro" id="IPR051178">
    <property type="entry name" value="TfdA_dioxygenase"/>
</dbReference>
<comment type="caution">
    <text evidence="7">The sequence shown here is derived from an EMBL/GenBank/DDBJ whole genome shotgun (WGS) entry which is preliminary data.</text>
</comment>
<evidence type="ECO:0000256" key="4">
    <source>
        <dbReference type="ARBA" id="ARBA00023002"/>
    </source>
</evidence>
<dbReference type="OrthoDB" id="5818554at2759"/>
<keyword evidence="2" id="KW-0479">Metal-binding</keyword>
<comment type="similarity">
    <text evidence="1">Belongs to the TfdA dioxygenase family.</text>
</comment>
<keyword evidence="8" id="KW-1185">Reference proteome</keyword>
<evidence type="ECO:0000313" key="7">
    <source>
        <dbReference type="EMBL" id="KKA22488.1"/>
    </source>
</evidence>
<evidence type="ECO:0000256" key="2">
    <source>
        <dbReference type="ARBA" id="ARBA00022723"/>
    </source>
</evidence>
<dbReference type="SUPFAM" id="SSF51197">
    <property type="entry name" value="Clavaminate synthase-like"/>
    <property type="match status" value="1"/>
</dbReference>
<dbReference type="GO" id="GO:0051213">
    <property type="term" value="F:dioxygenase activity"/>
    <property type="evidence" value="ECO:0007669"/>
    <property type="project" value="UniProtKB-KW"/>
</dbReference>
<dbReference type="STRING" id="1408163.A0A0F4YXX6"/>
<dbReference type="Proteomes" id="UP000053958">
    <property type="component" value="Unassembled WGS sequence"/>
</dbReference>
<keyword evidence="5" id="KW-0408">Iron</keyword>
<organism evidence="7 8">
    <name type="scientific">Rasamsonia emersonii (strain ATCC 16479 / CBS 393.64 / IMI 116815)</name>
    <dbReference type="NCBI Taxonomy" id="1408163"/>
    <lineage>
        <taxon>Eukaryota</taxon>
        <taxon>Fungi</taxon>
        <taxon>Dikarya</taxon>
        <taxon>Ascomycota</taxon>
        <taxon>Pezizomycotina</taxon>
        <taxon>Eurotiomycetes</taxon>
        <taxon>Eurotiomycetidae</taxon>
        <taxon>Eurotiales</taxon>
        <taxon>Trichocomaceae</taxon>
        <taxon>Rasamsonia</taxon>
    </lineage>
</organism>
<feature type="domain" description="TauD/TfdA-like" evidence="6">
    <location>
        <begin position="25"/>
        <end position="307"/>
    </location>
</feature>
<keyword evidence="4" id="KW-0560">Oxidoreductase</keyword>
<keyword evidence="3 7" id="KW-0223">Dioxygenase</keyword>
<protein>
    <submittedName>
        <fullName evidence="7">Alpha-ketoglutarate-dependent 2,4-dichlorophenoxyacetate dioxygenase</fullName>
    </submittedName>
</protein>
<dbReference type="GeneID" id="25315835"/>
<evidence type="ECO:0000256" key="1">
    <source>
        <dbReference type="ARBA" id="ARBA00005896"/>
    </source>
</evidence>
<reference evidence="7 8" key="1">
    <citation type="submission" date="2015-04" db="EMBL/GenBank/DDBJ databases">
        <authorList>
            <person name="Heijne W.H."/>
            <person name="Fedorova N.D."/>
            <person name="Nierman W.C."/>
            <person name="Vollebregt A.W."/>
            <person name="Zhao Z."/>
            <person name="Wu L."/>
            <person name="Kumar M."/>
            <person name="Stam H."/>
            <person name="van den Berg M.A."/>
            <person name="Pel H.J."/>
        </authorList>
    </citation>
    <scope>NUCLEOTIDE SEQUENCE [LARGE SCALE GENOMIC DNA]</scope>
    <source>
        <strain evidence="7 8">CBS 393.64</strain>
    </source>
</reference>
<accession>A0A0F4YXX6</accession>
<dbReference type="Gene3D" id="3.60.130.10">
    <property type="entry name" value="Clavaminate synthase-like"/>
    <property type="match status" value="1"/>
</dbReference>
<evidence type="ECO:0000256" key="3">
    <source>
        <dbReference type="ARBA" id="ARBA00022964"/>
    </source>
</evidence>
<dbReference type="RefSeq" id="XP_013329100.1">
    <property type="nucleotide sequence ID" value="XM_013473646.1"/>
</dbReference>
<evidence type="ECO:0000256" key="5">
    <source>
        <dbReference type="ARBA" id="ARBA00023004"/>
    </source>
</evidence>
<evidence type="ECO:0000313" key="8">
    <source>
        <dbReference type="Proteomes" id="UP000053958"/>
    </source>
</evidence>
<dbReference type="Pfam" id="PF02668">
    <property type="entry name" value="TauD"/>
    <property type="match status" value="1"/>
</dbReference>
<dbReference type="PANTHER" id="PTHR43779">
    <property type="entry name" value="DIOXYGENASE RV0097-RELATED"/>
    <property type="match status" value="1"/>
</dbReference>
<dbReference type="InterPro" id="IPR042098">
    <property type="entry name" value="TauD-like_sf"/>
</dbReference>
<dbReference type="InterPro" id="IPR003819">
    <property type="entry name" value="TauD/TfdA-like"/>
</dbReference>
<sequence length="345" mass="39111">MLPLSEDNIRNVTPLMDTTFKTITVKPLHPTFAAEIQGVDFSNLSDETFDEIRAALAKYGVCVFRRTGLDDESHIAFSRRFGELDNIRRYMVGGRKPRYKHYELFDAGNVDENGNVLDPESPRAHYGRGNALFHVDSSFNPRRASYSLLRAVQLPPPGNGGNTDFADSRTAFEELPKDLARELLENDYVGAHCLAHSRKVASPEFFKDLDAAREKMARHRIVQRHEPSGRMNLYIAAHCHHIEGVSPEKSQQLLDTLMRHVTQDKYVTSIVWENPGDMIIWDNRCVLHRATGGSFEGKYIRDLRRTTVHDDSPTAWGLNQVDEKADDWVSSVAHATNNARSVEVH</sequence>
<name>A0A0F4YXX6_RASE3</name>
<dbReference type="PANTHER" id="PTHR43779:SF3">
    <property type="entry name" value="(3R)-3-[(CARBOXYMETHYL)AMINO]FATTY ACID OXYGENASE_DECARBOXYLASE"/>
    <property type="match status" value="1"/>
</dbReference>
<dbReference type="GO" id="GO:0046872">
    <property type="term" value="F:metal ion binding"/>
    <property type="evidence" value="ECO:0007669"/>
    <property type="project" value="UniProtKB-KW"/>
</dbReference>
<proteinExistence type="inferred from homology"/>
<dbReference type="EMBL" id="LASV01000141">
    <property type="protein sequence ID" value="KKA22488.1"/>
    <property type="molecule type" value="Genomic_DNA"/>
</dbReference>
<evidence type="ECO:0000259" key="6">
    <source>
        <dbReference type="Pfam" id="PF02668"/>
    </source>
</evidence>
<gene>
    <name evidence="7" type="ORF">T310_3486</name>
</gene>